<keyword evidence="3" id="KW-1185">Reference proteome</keyword>
<evidence type="ECO:0000313" key="2">
    <source>
        <dbReference type="EMBL" id="CAA2991147.1"/>
    </source>
</evidence>
<protein>
    <submittedName>
        <fullName evidence="2">Spectrin alpha chain</fullName>
    </submittedName>
</protein>
<dbReference type="Gene3D" id="1.20.58.60">
    <property type="match status" value="3"/>
</dbReference>
<feature type="non-terminal residue" evidence="2">
    <location>
        <position position="351"/>
    </location>
</feature>
<organism evidence="2 3">
    <name type="scientific">Olea europaea subsp. europaea</name>
    <dbReference type="NCBI Taxonomy" id="158383"/>
    <lineage>
        <taxon>Eukaryota</taxon>
        <taxon>Viridiplantae</taxon>
        <taxon>Streptophyta</taxon>
        <taxon>Embryophyta</taxon>
        <taxon>Tracheophyta</taxon>
        <taxon>Spermatophyta</taxon>
        <taxon>Magnoliopsida</taxon>
        <taxon>eudicotyledons</taxon>
        <taxon>Gunneridae</taxon>
        <taxon>Pentapetalae</taxon>
        <taxon>asterids</taxon>
        <taxon>lamiids</taxon>
        <taxon>Lamiales</taxon>
        <taxon>Oleaceae</taxon>
        <taxon>Oleeae</taxon>
        <taxon>Olea</taxon>
    </lineage>
</organism>
<dbReference type="InterPro" id="IPR002017">
    <property type="entry name" value="Spectrin_repeat"/>
</dbReference>
<evidence type="ECO:0000256" key="1">
    <source>
        <dbReference type="ARBA" id="ARBA00022737"/>
    </source>
</evidence>
<name>A0A8S0SGP9_OLEEU</name>
<dbReference type="InterPro" id="IPR018159">
    <property type="entry name" value="Spectrin/alpha-actinin"/>
</dbReference>
<dbReference type="OrthoDB" id="6018565at2759"/>
<dbReference type="PANTHER" id="PTHR11915">
    <property type="entry name" value="SPECTRIN/FILAMIN RELATED CYTOSKELETAL PROTEIN"/>
    <property type="match status" value="1"/>
</dbReference>
<dbReference type="SUPFAM" id="SSF46966">
    <property type="entry name" value="Spectrin repeat"/>
    <property type="match status" value="3"/>
</dbReference>
<keyword evidence="1" id="KW-0677">Repeat</keyword>
<proteinExistence type="predicted"/>
<dbReference type="SMART" id="SM00150">
    <property type="entry name" value="SPEC"/>
    <property type="match status" value="3"/>
</dbReference>
<dbReference type="AlphaFoldDB" id="A0A8S0SGP9"/>
<accession>A0A8S0SGP9</accession>
<dbReference type="EMBL" id="CACTIH010004801">
    <property type="protein sequence ID" value="CAA2991147.1"/>
    <property type="molecule type" value="Genomic_DNA"/>
</dbReference>
<dbReference type="CDD" id="cd00176">
    <property type="entry name" value="SPEC"/>
    <property type="match status" value="1"/>
</dbReference>
<evidence type="ECO:0000313" key="3">
    <source>
        <dbReference type="Proteomes" id="UP000594638"/>
    </source>
</evidence>
<reference evidence="2 3" key="1">
    <citation type="submission" date="2019-12" db="EMBL/GenBank/DDBJ databases">
        <authorList>
            <person name="Alioto T."/>
            <person name="Alioto T."/>
            <person name="Gomez Garrido J."/>
        </authorList>
    </citation>
    <scope>NUCLEOTIDE SEQUENCE [LARGE SCALE GENOMIC DNA]</scope>
</reference>
<comment type="caution">
    <text evidence="2">The sequence shown here is derived from an EMBL/GenBank/DDBJ whole genome shotgun (WGS) entry which is preliminary data.</text>
</comment>
<dbReference type="Pfam" id="PF00435">
    <property type="entry name" value="Spectrin"/>
    <property type="match status" value="3"/>
</dbReference>
<dbReference type="Gramene" id="OE9A009722T1">
    <property type="protein sequence ID" value="OE9A009722C1"/>
    <property type="gene ID" value="OE9A009722"/>
</dbReference>
<gene>
    <name evidence="2" type="ORF">OLEA9_A009722</name>
</gene>
<dbReference type="Proteomes" id="UP000594638">
    <property type="component" value="Unassembled WGS sequence"/>
</dbReference>
<sequence>MPEPEEIEVLETIKDITDLRAKVLRHYDKFLTEVSNKRIKLEDSRRYQLFLLEAEEVEKWLTDKLQEPREFPTLKQRVQEHRSFETVVTNHAKIIQNVEDNGMAMINERHFASHKIRVKLDEIQRLWELLKQKLHDEELALRKLYDQLVRDIEHEEGWIREKEPFVSSANRGRDYFGVRNLIKKHDGLMQETKNYEPNIEAINKRCDEMIEAGLFGDLIEPKRVALNAEWAKLLTKADQRRSKLEDSLQAHQYLADAAEAESWMREKEPIIASNDLGKDEDSTEALLKKHEALMSDLEAFRSTVQKLDDQAGACRLKELRVSDGTSKELVLVLQDHDPKSPREIAVRKGDT</sequence>